<organism evidence="1 2">
    <name type="scientific">Stutzerimonas zhaodongensis</name>
    <dbReference type="NCBI Taxonomy" id="1176257"/>
    <lineage>
        <taxon>Bacteria</taxon>
        <taxon>Pseudomonadati</taxon>
        <taxon>Pseudomonadota</taxon>
        <taxon>Gammaproteobacteria</taxon>
        <taxon>Pseudomonadales</taxon>
        <taxon>Pseudomonadaceae</taxon>
        <taxon>Stutzerimonas</taxon>
    </lineage>
</organism>
<evidence type="ECO:0000313" key="1">
    <source>
        <dbReference type="EMBL" id="RMH89869.1"/>
    </source>
</evidence>
<evidence type="ECO:0000313" key="2">
    <source>
        <dbReference type="Proteomes" id="UP000269774"/>
    </source>
</evidence>
<sequence>MKVDPRAVPSDTLLTPLDGAGAQRVERTRAALFDALLPTPVGDHAGRSLRRDVERLGELGNIDPSLFAGSRPGEILEDILERILPSLELDEDTKSLAMTLVRDELDTRRSLDQQRADSGE</sequence>
<protein>
    <submittedName>
        <fullName evidence="1">Uncharacterized protein</fullName>
    </submittedName>
</protein>
<keyword evidence="2" id="KW-1185">Reference proteome</keyword>
<dbReference type="RefSeq" id="WP_122165063.1">
    <property type="nucleotide sequence ID" value="NZ_CP180504.1"/>
</dbReference>
<proteinExistence type="predicted"/>
<dbReference type="AlphaFoldDB" id="A0A3M2HRA4"/>
<dbReference type="OrthoDB" id="6895337at2"/>
<accession>A0A3M2HRA4</accession>
<comment type="caution">
    <text evidence="1">The sequence shown here is derived from an EMBL/GenBank/DDBJ whole genome shotgun (WGS) entry which is preliminary data.</text>
</comment>
<name>A0A3M2HRA4_9GAMM</name>
<reference evidence="1 2" key="1">
    <citation type="submission" date="2018-10" db="EMBL/GenBank/DDBJ databases">
        <title>Pseudomonas zhaodongensis NEAU-ST5-21(T) genome.</title>
        <authorList>
            <person name="Peng J."/>
            <person name="Liu Z.-P."/>
        </authorList>
    </citation>
    <scope>NUCLEOTIDE SEQUENCE [LARGE SCALE GENOMIC DNA]</scope>
    <source>
        <strain evidence="1 2">NEAU-ST5-21</strain>
    </source>
</reference>
<dbReference type="Proteomes" id="UP000269774">
    <property type="component" value="Unassembled WGS sequence"/>
</dbReference>
<gene>
    <name evidence="1" type="ORF">EA797_10030</name>
</gene>
<dbReference type="EMBL" id="RFFM01000002">
    <property type="protein sequence ID" value="RMH89869.1"/>
    <property type="molecule type" value="Genomic_DNA"/>
</dbReference>